<keyword evidence="4" id="KW-0175">Coiled coil</keyword>
<organism evidence="7 8">
    <name type="scientific">Quercus suber</name>
    <name type="common">Cork oak</name>
    <dbReference type="NCBI Taxonomy" id="58331"/>
    <lineage>
        <taxon>Eukaryota</taxon>
        <taxon>Viridiplantae</taxon>
        <taxon>Streptophyta</taxon>
        <taxon>Embryophyta</taxon>
        <taxon>Tracheophyta</taxon>
        <taxon>Spermatophyta</taxon>
        <taxon>Magnoliopsida</taxon>
        <taxon>eudicotyledons</taxon>
        <taxon>Gunneridae</taxon>
        <taxon>Pentapetalae</taxon>
        <taxon>rosids</taxon>
        <taxon>fabids</taxon>
        <taxon>Fagales</taxon>
        <taxon>Fagaceae</taxon>
        <taxon>Quercus</taxon>
    </lineage>
</organism>
<dbReference type="InterPro" id="IPR044961">
    <property type="entry name" value="MS5/SDI1"/>
</dbReference>
<reference evidence="7 8" key="1">
    <citation type="journal article" date="2018" name="Sci. Data">
        <title>The draft genome sequence of cork oak.</title>
        <authorList>
            <person name="Ramos A.M."/>
            <person name="Usie A."/>
            <person name="Barbosa P."/>
            <person name="Barros P.M."/>
            <person name="Capote T."/>
            <person name="Chaves I."/>
            <person name="Simoes F."/>
            <person name="Abreu I."/>
            <person name="Carrasquinho I."/>
            <person name="Faro C."/>
            <person name="Guimaraes J.B."/>
            <person name="Mendonca D."/>
            <person name="Nobrega F."/>
            <person name="Rodrigues L."/>
            <person name="Saibo N.J.M."/>
            <person name="Varela M.C."/>
            <person name="Egas C."/>
            <person name="Matos J."/>
            <person name="Miguel C.M."/>
            <person name="Oliveira M.M."/>
            <person name="Ricardo C.P."/>
            <person name="Goncalves S."/>
        </authorList>
    </citation>
    <scope>NUCLEOTIDE SEQUENCE [LARGE SCALE GENOMIC DNA]</scope>
    <source>
        <strain evidence="8">cv. HL8</strain>
    </source>
</reference>
<evidence type="ECO:0000256" key="4">
    <source>
        <dbReference type="ARBA" id="ARBA00023054"/>
    </source>
</evidence>
<dbReference type="PANTHER" id="PTHR36326">
    <property type="entry name" value="PROTEIN POLLENLESS 3-LIKE 2"/>
    <property type="match status" value="1"/>
</dbReference>
<evidence type="ECO:0000256" key="5">
    <source>
        <dbReference type="ARBA" id="ARBA00023242"/>
    </source>
</evidence>
<evidence type="ECO:0000256" key="1">
    <source>
        <dbReference type="ARBA" id="ARBA00004123"/>
    </source>
</evidence>
<evidence type="ECO:0000313" key="8">
    <source>
        <dbReference type="Proteomes" id="UP000237347"/>
    </source>
</evidence>
<keyword evidence="5" id="KW-0539">Nucleus</keyword>
<protein>
    <submittedName>
        <fullName evidence="7">Protein pollenless 3</fullName>
    </submittedName>
</protein>
<dbReference type="Gene3D" id="2.130.10.10">
    <property type="entry name" value="YVTN repeat-like/Quinoprotein amine dehydrogenase"/>
    <property type="match status" value="1"/>
</dbReference>
<comment type="caution">
    <text evidence="7">The sequence shown here is derived from an EMBL/GenBank/DDBJ whole genome shotgun (WGS) entry which is preliminary data.</text>
</comment>
<evidence type="ECO:0000256" key="6">
    <source>
        <dbReference type="SAM" id="MobiDB-lite"/>
    </source>
</evidence>
<keyword evidence="2" id="KW-0677">Repeat</keyword>
<name>A0AAW0INC6_QUESU</name>
<evidence type="ECO:0000256" key="3">
    <source>
        <dbReference type="ARBA" id="ARBA00022803"/>
    </source>
</evidence>
<dbReference type="Proteomes" id="UP000237347">
    <property type="component" value="Unassembled WGS sequence"/>
</dbReference>
<accession>A0AAW0INC6</accession>
<dbReference type="InterPro" id="IPR015943">
    <property type="entry name" value="WD40/YVTN_repeat-like_dom_sf"/>
</dbReference>
<proteinExistence type="predicted"/>
<evidence type="ECO:0000313" key="7">
    <source>
        <dbReference type="EMBL" id="KAK7815653.1"/>
    </source>
</evidence>
<feature type="region of interest" description="Disordered" evidence="6">
    <location>
        <begin position="128"/>
        <end position="157"/>
    </location>
</feature>
<keyword evidence="8" id="KW-1185">Reference proteome</keyword>
<dbReference type="PANTHER" id="PTHR36326:SF4">
    <property type="entry name" value="PROTEIN POLLENLESS 3-LIKE 1"/>
    <property type="match status" value="1"/>
</dbReference>
<dbReference type="AlphaFoldDB" id="A0AAW0INC6"/>
<evidence type="ECO:0000256" key="2">
    <source>
        <dbReference type="ARBA" id="ARBA00022737"/>
    </source>
</evidence>
<sequence length="307" mass="33611">MQNQLPQLHDLQGQQKFQLYDLFNSRGDAFASFCVRYWDITQSNPVHIQQLFDCCYSFTVRHHLMVVGTADCNLIVFNLQNPQDLSGSGESSTEPGVAAVAPMEGLEAPTREKPSFSPVPVVSAPISAAPQSVQEPGATAEAPAAGSDAPMRTSLPSSSVLEARAPISVISQSQFDSFQLAETSGELPGTLTNLTKLKVLRKELKKTLEIIFNCATKYVLGFLDAYHFDPLQSVRIAPRQGSKQGNSLFWSAINAGDWADSALKDMAIAMKQLDQSDKAIEAIKSFHHLCPYDSQESLDNLLVELYK</sequence>
<dbReference type="EMBL" id="PKMF04000989">
    <property type="protein sequence ID" value="KAK7815653.1"/>
    <property type="molecule type" value="Genomic_DNA"/>
</dbReference>
<dbReference type="GO" id="GO:0005634">
    <property type="term" value="C:nucleus"/>
    <property type="evidence" value="ECO:0007669"/>
    <property type="project" value="UniProtKB-SubCell"/>
</dbReference>
<feature type="non-terminal residue" evidence="7">
    <location>
        <position position="307"/>
    </location>
</feature>
<feature type="compositionally biased region" description="Low complexity" evidence="6">
    <location>
        <begin position="128"/>
        <end position="146"/>
    </location>
</feature>
<gene>
    <name evidence="7" type="primary">MS5_5</name>
    <name evidence="7" type="ORF">CFP56_001272</name>
</gene>
<keyword evidence="3" id="KW-0802">TPR repeat</keyword>
<comment type="subcellular location">
    <subcellularLocation>
        <location evidence="1">Nucleus</location>
    </subcellularLocation>
</comment>